<gene>
    <name evidence="2" type="ORF">D5H75_37960</name>
</gene>
<dbReference type="InterPro" id="IPR014721">
    <property type="entry name" value="Ribsml_uS5_D2-typ_fold_subgr"/>
</dbReference>
<dbReference type="InterPro" id="IPR001478">
    <property type="entry name" value="PDZ"/>
</dbReference>
<organism evidence="2 3">
    <name type="scientific">Bailinhaonella thermotolerans</name>
    <dbReference type="NCBI Taxonomy" id="1070861"/>
    <lineage>
        <taxon>Bacteria</taxon>
        <taxon>Bacillati</taxon>
        <taxon>Actinomycetota</taxon>
        <taxon>Actinomycetes</taxon>
        <taxon>Streptosporangiales</taxon>
        <taxon>Streptosporangiaceae</taxon>
        <taxon>Bailinhaonella</taxon>
    </lineage>
</organism>
<dbReference type="GO" id="GO:0004176">
    <property type="term" value="F:ATP-dependent peptidase activity"/>
    <property type="evidence" value="ECO:0007669"/>
    <property type="project" value="InterPro"/>
</dbReference>
<dbReference type="Gene3D" id="3.30.230.10">
    <property type="match status" value="1"/>
</dbReference>
<accession>A0A3A4AJZ0</accession>
<reference evidence="2 3" key="1">
    <citation type="submission" date="2018-09" db="EMBL/GenBank/DDBJ databases">
        <title>YIM 75507 draft genome.</title>
        <authorList>
            <person name="Tang S."/>
            <person name="Feng Y."/>
        </authorList>
    </citation>
    <scope>NUCLEOTIDE SEQUENCE [LARGE SCALE GENOMIC DNA]</scope>
    <source>
        <strain evidence="2 3">YIM 75507</strain>
    </source>
</reference>
<dbReference type="InterPro" id="IPR008269">
    <property type="entry name" value="Lon_proteolytic"/>
</dbReference>
<dbReference type="InterPro" id="IPR041489">
    <property type="entry name" value="PDZ_6"/>
</dbReference>
<dbReference type="Proteomes" id="UP000265768">
    <property type="component" value="Unassembled WGS sequence"/>
</dbReference>
<sequence length="336" mass="34295">MTTIPIYGQARRGARRTGGFLVVTALLALAVIYAVTQQAPRVSVRPGPVVDLAAHATASFPDRGGSWLATTVRADRLTLWGRLAARPGGETRVVDAAPGAADESMRESQTTSTLLASMLTRRAAVGARGAQIVACAPDSPAWRAGLRPGDVIVRVDGRLVQRPADLDVPAAGAVRLLVAPGVRGREGVTSLAPAREAELALPADDSLARAAGVRLASPRVAAFTLPGVQGPSAGLMMTLAHLDALTPGRLNGGRVIAGTGSVGLSGQVGAVSEVGLKMRGASRARAQVFFVPAPQYRQAAQAASGRVTIVPVSTVQDAVVWLCAHGGVSTACPSAP</sequence>
<dbReference type="Pfam" id="PF05362">
    <property type="entry name" value="Lon_C"/>
    <property type="match status" value="1"/>
</dbReference>
<dbReference type="GO" id="GO:0004252">
    <property type="term" value="F:serine-type endopeptidase activity"/>
    <property type="evidence" value="ECO:0007669"/>
    <property type="project" value="InterPro"/>
</dbReference>
<keyword evidence="3" id="KW-1185">Reference proteome</keyword>
<dbReference type="GO" id="GO:0006508">
    <property type="term" value="P:proteolysis"/>
    <property type="evidence" value="ECO:0007669"/>
    <property type="project" value="InterPro"/>
</dbReference>
<dbReference type="SUPFAM" id="SSF54211">
    <property type="entry name" value="Ribosomal protein S5 domain 2-like"/>
    <property type="match status" value="1"/>
</dbReference>
<feature type="domain" description="PDZ" evidence="1">
    <location>
        <begin position="112"/>
        <end position="197"/>
    </location>
</feature>
<dbReference type="OrthoDB" id="3467850at2"/>
<comment type="caution">
    <text evidence="2">The sequence shown here is derived from an EMBL/GenBank/DDBJ whole genome shotgun (WGS) entry which is preliminary data.</text>
</comment>
<evidence type="ECO:0000313" key="2">
    <source>
        <dbReference type="EMBL" id="RJL21255.1"/>
    </source>
</evidence>
<protein>
    <submittedName>
        <fullName evidence="2">PDZ domain-containing protein</fullName>
    </submittedName>
</protein>
<dbReference type="InterPro" id="IPR020568">
    <property type="entry name" value="Ribosomal_Su5_D2-typ_SF"/>
</dbReference>
<dbReference type="AlphaFoldDB" id="A0A3A4AJZ0"/>
<evidence type="ECO:0000313" key="3">
    <source>
        <dbReference type="Proteomes" id="UP000265768"/>
    </source>
</evidence>
<dbReference type="SMART" id="SM00228">
    <property type="entry name" value="PDZ"/>
    <property type="match status" value="1"/>
</dbReference>
<proteinExistence type="predicted"/>
<dbReference type="Gene3D" id="2.30.42.10">
    <property type="match status" value="1"/>
</dbReference>
<dbReference type="InterPro" id="IPR036034">
    <property type="entry name" value="PDZ_sf"/>
</dbReference>
<name>A0A3A4AJZ0_9ACTN</name>
<dbReference type="EMBL" id="QZEY01000026">
    <property type="protein sequence ID" value="RJL21255.1"/>
    <property type="molecule type" value="Genomic_DNA"/>
</dbReference>
<dbReference type="RefSeq" id="WP_119931465.1">
    <property type="nucleotide sequence ID" value="NZ_QZEY01000026.1"/>
</dbReference>
<dbReference type="SUPFAM" id="SSF50156">
    <property type="entry name" value="PDZ domain-like"/>
    <property type="match status" value="1"/>
</dbReference>
<evidence type="ECO:0000259" key="1">
    <source>
        <dbReference type="SMART" id="SM00228"/>
    </source>
</evidence>
<dbReference type="Pfam" id="PF17820">
    <property type="entry name" value="PDZ_6"/>
    <property type="match status" value="1"/>
</dbReference>